<dbReference type="Proteomes" id="UP000664521">
    <property type="component" value="Unassembled WGS sequence"/>
</dbReference>
<proteinExistence type="predicted"/>
<organism evidence="1 2">
    <name type="scientific">Heterodermia speciosa</name>
    <dbReference type="NCBI Taxonomy" id="116794"/>
    <lineage>
        <taxon>Eukaryota</taxon>
        <taxon>Fungi</taxon>
        <taxon>Dikarya</taxon>
        <taxon>Ascomycota</taxon>
        <taxon>Pezizomycotina</taxon>
        <taxon>Lecanoromycetes</taxon>
        <taxon>OSLEUM clade</taxon>
        <taxon>Lecanoromycetidae</taxon>
        <taxon>Caliciales</taxon>
        <taxon>Physciaceae</taxon>
        <taxon>Heterodermia</taxon>
    </lineage>
</organism>
<keyword evidence="2" id="KW-1185">Reference proteome</keyword>
<dbReference type="AlphaFoldDB" id="A0A8H3FCZ7"/>
<gene>
    <name evidence="1" type="ORF">HETSPECPRED_004493</name>
</gene>
<evidence type="ECO:0000313" key="1">
    <source>
        <dbReference type="EMBL" id="CAF9921330.1"/>
    </source>
</evidence>
<protein>
    <submittedName>
        <fullName evidence="1">Uncharacterized protein</fullName>
    </submittedName>
</protein>
<comment type="caution">
    <text evidence="1">The sequence shown here is derived from an EMBL/GenBank/DDBJ whole genome shotgun (WGS) entry which is preliminary data.</text>
</comment>
<accession>A0A8H3FCZ7</accession>
<dbReference type="EMBL" id="CAJPDS010000028">
    <property type="protein sequence ID" value="CAF9921330.1"/>
    <property type="molecule type" value="Genomic_DNA"/>
</dbReference>
<name>A0A8H3FCZ7_9LECA</name>
<evidence type="ECO:0000313" key="2">
    <source>
        <dbReference type="Proteomes" id="UP000664521"/>
    </source>
</evidence>
<sequence length="197" mass="22853">MSRNDAEVSATYRDLDPRAKKKHLVLNALSKKVQCLTESERGDLMKFKAEEWNSKLSSGSLQRWARIYDNDFGINVYDEKRELLGMASIDRYIGQYQHESSDEDSVYTYGGPDEDSKEYGYTAICIGERLCDPIKWPASNQHTIDVATYFLLIRPDTETKDRWRRSGLGVTREIREASQKENSDMFRGSRRDRFSLV</sequence>
<reference evidence="1" key="1">
    <citation type="submission" date="2021-03" db="EMBL/GenBank/DDBJ databases">
        <authorList>
            <person name="Tagirdzhanova G."/>
        </authorList>
    </citation>
    <scope>NUCLEOTIDE SEQUENCE</scope>
</reference>